<evidence type="ECO:0000313" key="3">
    <source>
        <dbReference type="Proteomes" id="UP000007437"/>
    </source>
</evidence>
<keyword evidence="2" id="KW-0436">Ligase</keyword>
<accession>E5ATV7</accession>
<dbReference type="GO" id="GO:0016874">
    <property type="term" value="F:ligase activity"/>
    <property type="evidence" value="ECO:0007669"/>
    <property type="project" value="UniProtKB-KW"/>
</dbReference>
<geneLocation type="plasmid" evidence="2 3">
    <name>pBRH01</name>
</geneLocation>
<evidence type="ECO:0000259" key="1">
    <source>
        <dbReference type="Pfam" id="PF00668"/>
    </source>
</evidence>
<dbReference type="InterPro" id="IPR023213">
    <property type="entry name" value="CAT-like_dom_sf"/>
</dbReference>
<reference evidence="2 3" key="1">
    <citation type="journal article" date="2011" name="J. Bacteriol.">
        <title>Complete genome sequence of Burkholderia rhizoxinica, an endosymbiont of Rhizopus microsporus.</title>
        <authorList>
            <person name="Lackner G."/>
            <person name="Moebius N."/>
            <person name="Partida-Martinez L."/>
            <person name="Hertweck C."/>
        </authorList>
    </citation>
    <scope>NUCLEOTIDE SEQUENCE [LARGE SCALE GENOMIC DNA]</scope>
    <source>
        <strain evidence="3">DSM 19002 / CIP 109453 / HKI 454</strain>
        <plasmid evidence="2 3">pBRH01</plasmid>
    </source>
</reference>
<dbReference type="SUPFAM" id="SSF52777">
    <property type="entry name" value="CoA-dependent acyltransferases"/>
    <property type="match status" value="1"/>
</dbReference>
<evidence type="ECO:0000313" key="2">
    <source>
        <dbReference type="EMBL" id="CBW76531.1"/>
    </source>
</evidence>
<dbReference type="Proteomes" id="UP000007437">
    <property type="component" value="Plasmid pBRH01"/>
</dbReference>
<dbReference type="eggNOG" id="COG1020">
    <property type="taxonomic scope" value="Bacteria"/>
</dbReference>
<feature type="domain" description="Condensation" evidence="1">
    <location>
        <begin position="11"/>
        <end position="127"/>
    </location>
</feature>
<sequence length="181" mass="20408">MMPAYAAPLTHPLSTAQTEIWLAQQLHEDSPVYNIAQYTVIHGGFDLALFKVALRQVVAEVDSLHLHFVESEEGLRQYIGSPAWSLSVVDFRAEAEPQAAAEAWMRADYEQPVNILQGPTFSLRITKNHLGEGAMVPTISPYHNGWVWLFLDRTTRRTRVIARYVKVLSQSRALLGLYSNC</sequence>
<dbReference type="Pfam" id="PF00668">
    <property type="entry name" value="Condensation"/>
    <property type="match status" value="1"/>
</dbReference>
<gene>
    <name evidence="2" type="ordered locus">RBRH_00451</name>
</gene>
<keyword evidence="2" id="KW-0614">Plasmid</keyword>
<dbReference type="KEGG" id="brh:RBRH_00451"/>
<dbReference type="EMBL" id="FR687360">
    <property type="protein sequence ID" value="CBW76531.1"/>
    <property type="molecule type" value="Genomic_DNA"/>
</dbReference>
<name>E5ATV7_MYCRK</name>
<dbReference type="HOGENOM" id="CLU_1486425_0_0_4"/>
<dbReference type="AlphaFoldDB" id="E5ATV7"/>
<organism evidence="2 3">
    <name type="scientific">Mycetohabitans rhizoxinica (strain DSM 19002 / CIP 109453 / HKI 454)</name>
    <name type="common">Paraburkholderia rhizoxinica</name>
    <dbReference type="NCBI Taxonomy" id="882378"/>
    <lineage>
        <taxon>Bacteria</taxon>
        <taxon>Pseudomonadati</taxon>
        <taxon>Pseudomonadota</taxon>
        <taxon>Betaproteobacteria</taxon>
        <taxon>Burkholderiales</taxon>
        <taxon>Burkholderiaceae</taxon>
        <taxon>Mycetohabitans</taxon>
    </lineage>
</organism>
<protein>
    <submittedName>
        <fullName evidence="2">Bacillibactin non-ribosomal peptide synthetase module 1 and 2</fullName>
        <ecNumber evidence="2">6.3.2.-</ecNumber>
    </submittedName>
</protein>
<proteinExistence type="predicted"/>
<dbReference type="EC" id="6.3.2.-" evidence="2"/>
<dbReference type="Gene3D" id="3.30.559.10">
    <property type="entry name" value="Chloramphenicol acetyltransferase-like domain"/>
    <property type="match status" value="1"/>
</dbReference>
<dbReference type="InterPro" id="IPR001242">
    <property type="entry name" value="Condensation_dom"/>
</dbReference>